<protein>
    <submittedName>
        <fullName evidence="2">Uncharacterized protein</fullName>
    </submittedName>
</protein>
<gene>
    <name evidence="2" type="ORF">JYU34_012566</name>
</gene>
<evidence type="ECO:0000313" key="2">
    <source>
        <dbReference type="EMBL" id="KAG7302620.1"/>
    </source>
</evidence>
<feature type="region of interest" description="Disordered" evidence="1">
    <location>
        <begin position="121"/>
        <end position="143"/>
    </location>
</feature>
<name>A0ABQ7QBM7_PLUXY</name>
<proteinExistence type="predicted"/>
<sequence length="423" mass="47222">MTNMNQWRNKHEVLRDLAEVSDYGPRCTLNLNPVTDKPHIYATEDTDLNEIADYYGFPKNTSSERYVKPNLRCITQMIDMVRGEGDLPDYSCDRRSRPQQPTQIVEISKLNPNVTEFVPKVASNSTDSDNSNASTPSCSNAKTDVLVPNENADLSKNTDAVHNETEKVKTLDLDINKRIDVSKLDPTEAEVLAEKIKSQIDKIPAAASFESRFLKNAALSSLMKVYSVAAPPPAETSTKLLTPDYFIKSNDADNTVSKETKESATDFEKATECDITVDEIKASIQKVKNWQESITEIEIAKDVEIPAKEVIQTPPKVFKPVVQLAPPTYRRKEKATKSPQTTLQTTSSSGTTSRSSVYSQPAVSPALPKTYVPSQKATELYEKFSKNAEMAQKPKVGSMWDQLEKQLKEKDADLKKKQMQSSE</sequence>
<keyword evidence="3" id="KW-1185">Reference proteome</keyword>
<dbReference type="EMBL" id="JAHIBW010000017">
    <property type="protein sequence ID" value="KAG7302620.1"/>
    <property type="molecule type" value="Genomic_DNA"/>
</dbReference>
<evidence type="ECO:0000313" key="3">
    <source>
        <dbReference type="Proteomes" id="UP000823941"/>
    </source>
</evidence>
<organism evidence="2 3">
    <name type="scientific">Plutella xylostella</name>
    <name type="common">Diamondback moth</name>
    <name type="synonym">Plutella maculipennis</name>
    <dbReference type="NCBI Taxonomy" id="51655"/>
    <lineage>
        <taxon>Eukaryota</taxon>
        <taxon>Metazoa</taxon>
        <taxon>Ecdysozoa</taxon>
        <taxon>Arthropoda</taxon>
        <taxon>Hexapoda</taxon>
        <taxon>Insecta</taxon>
        <taxon>Pterygota</taxon>
        <taxon>Neoptera</taxon>
        <taxon>Endopterygota</taxon>
        <taxon>Lepidoptera</taxon>
        <taxon>Glossata</taxon>
        <taxon>Ditrysia</taxon>
        <taxon>Yponomeutoidea</taxon>
        <taxon>Plutellidae</taxon>
        <taxon>Plutella</taxon>
    </lineage>
</organism>
<comment type="caution">
    <text evidence="2">The sequence shown here is derived from an EMBL/GenBank/DDBJ whole genome shotgun (WGS) entry which is preliminary data.</text>
</comment>
<feature type="compositionally biased region" description="Low complexity" evidence="1">
    <location>
        <begin position="122"/>
        <end position="135"/>
    </location>
</feature>
<reference evidence="2 3" key="1">
    <citation type="submission" date="2021-06" db="EMBL/GenBank/DDBJ databases">
        <title>A haploid diamondback moth (Plutella xylostella L.) genome assembly resolves 31 chromosomes and identifies a diamide resistance mutation.</title>
        <authorList>
            <person name="Ward C.M."/>
            <person name="Perry K.D."/>
            <person name="Baker G."/>
            <person name="Powis K."/>
            <person name="Heckel D.G."/>
            <person name="Baxter S.W."/>
        </authorList>
    </citation>
    <scope>NUCLEOTIDE SEQUENCE [LARGE SCALE GENOMIC DNA]</scope>
    <source>
        <strain evidence="2 3">LV</strain>
        <tissue evidence="2">Single pupa</tissue>
    </source>
</reference>
<dbReference type="Proteomes" id="UP000823941">
    <property type="component" value="Chromosome 17"/>
</dbReference>
<accession>A0ABQ7QBM7</accession>
<feature type="compositionally biased region" description="Low complexity" evidence="1">
    <location>
        <begin position="337"/>
        <end position="360"/>
    </location>
</feature>
<evidence type="ECO:0000256" key="1">
    <source>
        <dbReference type="SAM" id="MobiDB-lite"/>
    </source>
</evidence>
<feature type="region of interest" description="Disordered" evidence="1">
    <location>
        <begin position="328"/>
        <end position="371"/>
    </location>
</feature>